<evidence type="ECO:0000313" key="3">
    <source>
        <dbReference type="EMBL" id="GFH53623.1"/>
    </source>
</evidence>
<dbReference type="InterPro" id="IPR029052">
    <property type="entry name" value="Metallo-depent_PP-like"/>
</dbReference>
<protein>
    <submittedName>
        <fullName evidence="3">Metallo-dependent phosphatase</fullName>
    </submittedName>
</protein>
<dbReference type="GO" id="GO:0016787">
    <property type="term" value="F:hydrolase activity"/>
    <property type="evidence" value="ECO:0007669"/>
    <property type="project" value="InterPro"/>
</dbReference>
<evidence type="ECO:0000313" key="4">
    <source>
        <dbReference type="Proteomes" id="UP001054902"/>
    </source>
</evidence>
<feature type="domain" description="Calcineurin-like phosphoesterase" evidence="2">
    <location>
        <begin position="33"/>
        <end position="137"/>
    </location>
</feature>
<feature type="signal peptide" evidence="1">
    <location>
        <begin position="1"/>
        <end position="20"/>
    </location>
</feature>
<dbReference type="PANTHER" id="PTHR46546:SF4">
    <property type="entry name" value="SHEWANELLA-LIKE PROTEIN PHOSPHATASE 1"/>
    <property type="match status" value="1"/>
</dbReference>
<comment type="caution">
    <text evidence="3">The sequence shown here is derived from an EMBL/GenBank/DDBJ whole genome shotgun (WGS) entry which is preliminary data.</text>
</comment>
<gene>
    <name evidence="3" type="ORF">CTEN210_10099</name>
</gene>
<feature type="chain" id="PRO_5042276640" evidence="1">
    <location>
        <begin position="21"/>
        <end position="468"/>
    </location>
</feature>
<keyword evidence="1" id="KW-0732">Signal</keyword>
<reference evidence="3 4" key="1">
    <citation type="journal article" date="2021" name="Sci. Rep.">
        <title>The genome of the diatom Chaetoceros tenuissimus carries an ancient integrated fragment of an extant virus.</title>
        <authorList>
            <person name="Hongo Y."/>
            <person name="Kimura K."/>
            <person name="Takaki Y."/>
            <person name="Yoshida Y."/>
            <person name="Baba S."/>
            <person name="Kobayashi G."/>
            <person name="Nagasaki K."/>
            <person name="Hano T."/>
            <person name="Tomaru Y."/>
        </authorList>
    </citation>
    <scope>NUCLEOTIDE SEQUENCE [LARGE SCALE GENOMIC DNA]</scope>
    <source>
        <strain evidence="3 4">NIES-3715</strain>
    </source>
</reference>
<dbReference type="Pfam" id="PF00149">
    <property type="entry name" value="Metallophos"/>
    <property type="match status" value="1"/>
</dbReference>
<organism evidence="3 4">
    <name type="scientific">Chaetoceros tenuissimus</name>
    <dbReference type="NCBI Taxonomy" id="426638"/>
    <lineage>
        <taxon>Eukaryota</taxon>
        <taxon>Sar</taxon>
        <taxon>Stramenopiles</taxon>
        <taxon>Ochrophyta</taxon>
        <taxon>Bacillariophyta</taxon>
        <taxon>Coscinodiscophyceae</taxon>
        <taxon>Chaetocerotophycidae</taxon>
        <taxon>Chaetocerotales</taxon>
        <taxon>Chaetocerotaceae</taxon>
        <taxon>Chaetoceros</taxon>
    </lineage>
</organism>
<sequence length="468" mass="53213">MKNCLTSLLISLATFAATKGQNLQKLSDELTSIHFIGDLHADVECAKQWVTKTNLVNITASPFEWLGDPEKDAIVFLGDYVDKGSASASVLKFVRELRETFPNNIVTMLGNHDVFLVLDTALSFSEENPHPLTHPFYDYAYSFMHPEEYIESEWVQDRDDDEEILGEILLALSYIYDRRLEGNMHLCAPNCSADQVDLFEKIPPFDTDVKLRERAIERLDTWRKEYAQGLFDSGLLKWMTQQPIVAIVGDALTVHGGVSDRLLQYVANTAQQEGKSLEEILHRDTNARWTSFFQEELEKVKGANQIEARLTGGFALELIMDMIQHRGYFDQQKGCQEVDFVIKNMHFNADKATTKVPDLSRIVVGHTPHNQAFEACNGKLLASDSSLSRSFRAHGNMYCPLRKSLDDYRGTGTCLKSYVDKCEGSISRITRKSSSDPWPNHLKTFQFHENDVDEREKSFQKSSTNDEL</sequence>
<dbReference type="AlphaFoldDB" id="A0AAD3CX59"/>
<dbReference type="EMBL" id="BLLK01000047">
    <property type="protein sequence ID" value="GFH53623.1"/>
    <property type="molecule type" value="Genomic_DNA"/>
</dbReference>
<accession>A0AAD3CX59</accession>
<proteinExistence type="predicted"/>
<keyword evidence="4" id="KW-1185">Reference proteome</keyword>
<name>A0AAD3CX59_9STRA</name>
<dbReference type="Gene3D" id="3.60.21.10">
    <property type="match status" value="1"/>
</dbReference>
<dbReference type="PANTHER" id="PTHR46546">
    <property type="entry name" value="SHEWANELLA-LIKE PROTEIN PHOSPHATASE 1"/>
    <property type="match status" value="1"/>
</dbReference>
<dbReference type="SUPFAM" id="SSF56300">
    <property type="entry name" value="Metallo-dependent phosphatases"/>
    <property type="match status" value="1"/>
</dbReference>
<evidence type="ECO:0000256" key="1">
    <source>
        <dbReference type="SAM" id="SignalP"/>
    </source>
</evidence>
<dbReference type="InterPro" id="IPR004843">
    <property type="entry name" value="Calcineurin-like_PHP"/>
</dbReference>
<dbReference type="Proteomes" id="UP001054902">
    <property type="component" value="Unassembled WGS sequence"/>
</dbReference>
<evidence type="ECO:0000259" key="2">
    <source>
        <dbReference type="Pfam" id="PF00149"/>
    </source>
</evidence>